<dbReference type="SUPFAM" id="SSF51395">
    <property type="entry name" value="FMN-linked oxidoreductases"/>
    <property type="match status" value="1"/>
</dbReference>
<dbReference type="PRINTS" id="PR00411">
    <property type="entry name" value="PNDRDTASEI"/>
</dbReference>
<dbReference type="InterPro" id="IPR036188">
    <property type="entry name" value="FAD/NAD-bd_sf"/>
</dbReference>
<evidence type="ECO:0000256" key="3">
    <source>
        <dbReference type="ARBA" id="ARBA00011048"/>
    </source>
</evidence>
<keyword evidence="9" id="KW-0411">Iron-sulfur</keyword>
<name>A0A5C4LCL9_9HYPH</name>
<feature type="domain" description="FAD/NAD(P)-binding" evidence="11">
    <location>
        <begin position="393"/>
        <end position="621"/>
    </location>
</feature>
<comment type="cofactor">
    <cofactor evidence="2">
        <name>[4Fe-4S] cluster</name>
        <dbReference type="ChEBI" id="CHEBI:49883"/>
    </cofactor>
</comment>
<keyword evidence="7" id="KW-0560">Oxidoreductase</keyword>
<evidence type="ECO:0000256" key="4">
    <source>
        <dbReference type="ARBA" id="ARBA00022630"/>
    </source>
</evidence>
<dbReference type="OrthoDB" id="9804454at2"/>
<dbReference type="PANTHER" id="PTHR42917">
    <property type="entry name" value="2,4-DIENOYL-COA REDUCTASE"/>
    <property type="match status" value="1"/>
</dbReference>
<protein>
    <submittedName>
        <fullName evidence="12">FAD-dependent oxidoreductase</fullName>
    </submittedName>
</protein>
<dbReference type="EMBL" id="VDDA01000014">
    <property type="protein sequence ID" value="TNC09987.1"/>
    <property type="molecule type" value="Genomic_DNA"/>
</dbReference>
<evidence type="ECO:0000259" key="11">
    <source>
        <dbReference type="Pfam" id="PF07992"/>
    </source>
</evidence>
<reference evidence="12 13" key="1">
    <citation type="submission" date="2019-06" db="EMBL/GenBank/DDBJ databases">
        <title>Genome of Methylobacterium sp. 17Sr1-39.</title>
        <authorList>
            <person name="Seo T."/>
        </authorList>
    </citation>
    <scope>NUCLEOTIDE SEQUENCE [LARGE SCALE GENOMIC DNA]</scope>
    <source>
        <strain evidence="12 13">17Sr1-39</strain>
    </source>
</reference>
<dbReference type="Proteomes" id="UP000305267">
    <property type="component" value="Unassembled WGS sequence"/>
</dbReference>
<dbReference type="Gene3D" id="3.40.50.720">
    <property type="entry name" value="NAD(P)-binding Rossmann-like Domain"/>
    <property type="match status" value="1"/>
</dbReference>
<keyword evidence="6" id="KW-0479">Metal-binding</keyword>
<evidence type="ECO:0000256" key="9">
    <source>
        <dbReference type="ARBA" id="ARBA00023014"/>
    </source>
</evidence>
<dbReference type="Gene3D" id="3.50.50.60">
    <property type="entry name" value="FAD/NAD(P)-binding domain"/>
    <property type="match status" value="1"/>
</dbReference>
<dbReference type="PRINTS" id="PR00368">
    <property type="entry name" value="FADPNR"/>
</dbReference>
<comment type="caution">
    <text evidence="12">The sequence shown here is derived from an EMBL/GenBank/DDBJ whole genome shotgun (WGS) entry which is preliminary data.</text>
</comment>
<dbReference type="InterPro" id="IPR001155">
    <property type="entry name" value="OxRdtase_FMN_N"/>
</dbReference>
<evidence type="ECO:0000256" key="5">
    <source>
        <dbReference type="ARBA" id="ARBA00022643"/>
    </source>
</evidence>
<keyword evidence="13" id="KW-1185">Reference proteome</keyword>
<keyword evidence="8" id="KW-0408">Iron</keyword>
<evidence type="ECO:0000256" key="1">
    <source>
        <dbReference type="ARBA" id="ARBA00001917"/>
    </source>
</evidence>
<dbReference type="Gene3D" id="3.20.20.70">
    <property type="entry name" value="Aldolase class I"/>
    <property type="match status" value="1"/>
</dbReference>
<evidence type="ECO:0000259" key="10">
    <source>
        <dbReference type="Pfam" id="PF00724"/>
    </source>
</evidence>
<dbReference type="SUPFAM" id="SSF51905">
    <property type="entry name" value="FAD/NAD(P)-binding domain"/>
    <property type="match status" value="1"/>
</dbReference>
<comment type="cofactor">
    <cofactor evidence="1">
        <name>FMN</name>
        <dbReference type="ChEBI" id="CHEBI:58210"/>
    </cofactor>
</comment>
<accession>A0A5C4LCL9</accession>
<comment type="similarity">
    <text evidence="3">In the N-terminal section; belongs to the NADH:flavin oxidoreductase/NADH oxidase family.</text>
</comment>
<dbReference type="InterPro" id="IPR051793">
    <property type="entry name" value="NADH:flavin_oxidoreductase"/>
</dbReference>
<dbReference type="AlphaFoldDB" id="A0A5C4LCL9"/>
<dbReference type="GO" id="GO:0051536">
    <property type="term" value="F:iron-sulfur cluster binding"/>
    <property type="evidence" value="ECO:0007669"/>
    <property type="project" value="UniProtKB-KW"/>
</dbReference>
<organism evidence="12 13">
    <name type="scientific">Methylobacterium terricola</name>
    <dbReference type="NCBI Taxonomy" id="2583531"/>
    <lineage>
        <taxon>Bacteria</taxon>
        <taxon>Pseudomonadati</taxon>
        <taxon>Pseudomonadota</taxon>
        <taxon>Alphaproteobacteria</taxon>
        <taxon>Hyphomicrobiales</taxon>
        <taxon>Methylobacteriaceae</taxon>
        <taxon>Methylobacterium</taxon>
    </lineage>
</organism>
<sequence>MHETDAPSPAPHGDPLLAPFRLGRLRLRNRIVSTSHASMLDDGGIPGERYQRYHEVKAQGGLAMTMVGGSAMASPDSSWGGGQLNLSSDAVIPHLGALAARIHRHGAAVLCQVSHLGRRATAFGADWLPVLAPSRIRETRNRNFPKEMDHADIARIIADYAAAARRCAEAGLDGVETVTGGHLIGQFLSPRTNTRTDAYGGSLANRARFGLMVHQAIRAAVGPDFVVGIRFVIDEGVADGLSFAEAVEAARLYEREGGLDYINCIYGRMDSDLVLTEDNMPGMFQPSAPFLDRVGQFRRETTLPLIHAAGIRDVATARHVIRAGIVDLVGMTRAHIADPDIVARIVRGEEERIRPCVGASYCLYKKVNCIHNPASGRETVLAHHIERAERALKVVVVGGGPGGLEAARVAAERGHRVVLIEAGARLGGQILIAASAAERRDLIGIVDWRVGELARLGVETRLDTFAEAGDVLAEAPDAVIVATGGVPDLDWLDGAELCDSVWDVLTGSVPGKDEVLVYDGTGRQAALSCALRLAGEGKTVTVATPDDALALEMPYADRTGFRKQVAQRGIRSIVDARLTRVVRAGNRLVAVFSNEYGGHEIRMETAQVIVEHGTVPMDDLYGSLRGRSANDGVTRLETLMRGGDVPPPADGGFVLHRIGDAVSSRDIHSAIHDAYRICSGL</sequence>
<dbReference type="GO" id="GO:0008670">
    <property type="term" value="F:2,4-dienoyl-CoA reductase (NADPH) activity"/>
    <property type="evidence" value="ECO:0007669"/>
    <property type="project" value="TreeGrafter"/>
</dbReference>
<evidence type="ECO:0000313" key="12">
    <source>
        <dbReference type="EMBL" id="TNC09987.1"/>
    </source>
</evidence>
<evidence type="ECO:0000256" key="2">
    <source>
        <dbReference type="ARBA" id="ARBA00001966"/>
    </source>
</evidence>
<dbReference type="GO" id="GO:0033543">
    <property type="term" value="P:fatty acid beta-oxidation, unsaturated, even number, reductase/isomerase pathway"/>
    <property type="evidence" value="ECO:0007669"/>
    <property type="project" value="TreeGrafter"/>
</dbReference>
<feature type="domain" description="NADH:flavin oxidoreductase/NADH oxidase N-terminal" evidence="10">
    <location>
        <begin position="16"/>
        <end position="348"/>
    </location>
</feature>
<proteinExistence type="inferred from homology"/>
<dbReference type="GO" id="GO:0046872">
    <property type="term" value="F:metal ion binding"/>
    <property type="evidence" value="ECO:0007669"/>
    <property type="project" value="UniProtKB-KW"/>
</dbReference>
<dbReference type="InterPro" id="IPR013785">
    <property type="entry name" value="Aldolase_TIM"/>
</dbReference>
<dbReference type="Pfam" id="PF00724">
    <property type="entry name" value="Oxidored_FMN"/>
    <property type="match status" value="1"/>
</dbReference>
<keyword evidence="5" id="KW-0288">FMN</keyword>
<dbReference type="RefSeq" id="WP_139038301.1">
    <property type="nucleotide sequence ID" value="NZ_VDDA01000014.1"/>
</dbReference>
<evidence type="ECO:0000256" key="7">
    <source>
        <dbReference type="ARBA" id="ARBA00023002"/>
    </source>
</evidence>
<keyword evidence="4" id="KW-0285">Flavoprotein</keyword>
<evidence type="ECO:0000256" key="6">
    <source>
        <dbReference type="ARBA" id="ARBA00022723"/>
    </source>
</evidence>
<gene>
    <name evidence="12" type="ORF">FF100_24020</name>
</gene>
<dbReference type="Pfam" id="PF07992">
    <property type="entry name" value="Pyr_redox_2"/>
    <property type="match status" value="1"/>
</dbReference>
<evidence type="ECO:0000256" key="8">
    <source>
        <dbReference type="ARBA" id="ARBA00023004"/>
    </source>
</evidence>
<dbReference type="PANTHER" id="PTHR42917:SF2">
    <property type="entry name" value="2,4-DIENOYL-COA REDUCTASE [(2E)-ENOYL-COA-PRODUCING]"/>
    <property type="match status" value="1"/>
</dbReference>
<dbReference type="GO" id="GO:0010181">
    <property type="term" value="F:FMN binding"/>
    <property type="evidence" value="ECO:0007669"/>
    <property type="project" value="InterPro"/>
</dbReference>
<evidence type="ECO:0000313" key="13">
    <source>
        <dbReference type="Proteomes" id="UP000305267"/>
    </source>
</evidence>
<dbReference type="InterPro" id="IPR023753">
    <property type="entry name" value="FAD/NAD-binding_dom"/>
</dbReference>